<gene>
    <name evidence="3" type="ORF">SAMN04487948_10139</name>
</gene>
<evidence type="ECO:0000313" key="3">
    <source>
        <dbReference type="EMBL" id="SEO19901.1"/>
    </source>
</evidence>
<sequence>MISLITKRIQQYRITSFFVLAYALSWTLDAIPKLLEMDPSWGRWVIEGFLSPLSPGVAAAIVLWASGESVRKWLGDVFSWRVHPKWYAAAILIPFAITYAAGVASWALGGPIDWAAFDFDPITVVIGIILGTFIGGGQEEFGWRGFAQPELQERYGGLSAALIIGVFWGLWHLPQFVPGGFRADWPLELIVAYFVGIIAFSVLLGWVFNGSHGSVLLAMLMHGTDNATTGQVPLDLDVVLVGDAIDWRTLVTLNGSHAAITWAVVLFVVVVTGAHLYDYRVSPDWNTKTDPDHQSGEHQ</sequence>
<dbReference type="GO" id="GO:0080120">
    <property type="term" value="P:CAAX-box protein maturation"/>
    <property type="evidence" value="ECO:0007669"/>
    <property type="project" value="UniProtKB-ARBA"/>
</dbReference>
<dbReference type="Pfam" id="PF02517">
    <property type="entry name" value="Rce1-like"/>
    <property type="match status" value="1"/>
</dbReference>
<dbReference type="EMBL" id="FODV01000001">
    <property type="protein sequence ID" value="SEO19901.1"/>
    <property type="molecule type" value="Genomic_DNA"/>
</dbReference>
<feature type="transmembrane region" description="Helical" evidence="1">
    <location>
        <begin position="114"/>
        <end position="134"/>
    </location>
</feature>
<accession>A0A1H8MR03</accession>
<dbReference type="AlphaFoldDB" id="A0A1H8MR03"/>
<keyword evidence="1" id="KW-0472">Membrane</keyword>
<feature type="transmembrane region" description="Helical" evidence="1">
    <location>
        <begin position="185"/>
        <end position="208"/>
    </location>
</feature>
<evidence type="ECO:0000313" key="4">
    <source>
        <dbReference type="Proteomes" id="UP000199126"/>
    </source>
</evidence>
<dbReference type="Proteomes" id="UP000199126">
    <property type="component" value="Unassembled WGS sequence"/>
</dbReference>
<keyword evidence="4" id="KW-1185">Reference proteome</keyword>
<dbReference type="OrthoDB" id="28575at2157"/>
<evidence type="ECO:0000256" key="1">
    <source>
        <dbReference type="SAM" id="Phobius"/>
    </source>
</evidence>
<protein>
    <submittedName>
        <fullName evidence="3">Membrane protease YdiL, CAAX protease family</fullName>
    </submittedName>
</protein>
<dbReference type="GO" id="GO:0006508">
    <property type="term" value="P:proteolysis"/>
    <property type="evidence" value="ECO:0007669"/>
    <property type="project" value="UniProtKB-KW"/>
</dbReference>
<feature type="transmembrane region" description="Helical" evidence="1">
    <location>
        <begin position="155"/>
        <end position="173"/>
    </location>
</feature>
<dbReference type="PANTHER" id="PTHR35797:SF1">
    <property type="entry name" value="PROTEASE"/>
    <property type="match status" value="1"/>
</dbReference>
<dbReference type="InterPro" id="IPR003675">
    <property type="entry name" value="Rce1/LyrA-like_dom"/>
</dbReference>
<feature type="transmembrane region" description="Helical" evidence="1">
    <location>
        <begin position="12"/>
        <end position="32"/>
    </location>
</feature>
<keyword evidence="3" id="KW-0378">Hydrolase</keyword>
<feature type="domain" description="CAAX prenyl protease 2/Lysostaphin resistance protein A-like" evidence="2">
    <location>
        <begin position="123"/>
        <end position="227"/>
    </location>
</feature>
<organism evidence="3 4">
    <name type="scientific">Halogranum amylolyticum</name>
    <dbReference type="NCBI Taxonomy" id="660520"/>
    <lineage>
        <taxon>Archaea</taxon>
        <taxon>Methanobacteriati</taxon>
        <taxon>Methanobacteriota</taxon>
        <taxon>Stenosarchaea group</taxon>
        <taxon>Halobacteria</taxon>
        <taxon>Halobacteriales</taxon>
        <taxon>Haloferacaceae</taxon>
    </lineage>
</organism>
<reference evidence="4" key="1">
    <citation type="submission" date="2016-10" db="EMBL/GenBank/DDBJ databases">
        <authorList>
            <person name="Varghese N."/>
            <person name="Submissions S."/>
        </authorList>
    </citation>
    <scope>NUCLEOTIDE SEQUENCE [LARGE SCALE GENOMIC DNA]</scope>
    <source>
        <strain evidence="4">CGMCC 1.10121</strain>
    </source>
</reference>
<feature type="transmembrane region" description="Helical" evidence="1">
    <location>
        <begin position="44"/>
        <end position="65"/>
    </location>
</feature>
<evidence type="ECO:0000259" key="2">
    <source>
        <dbReference type="Pfam" id="PF02517"/>
    </source>
</evidence>
<feature type="transmembrane region" description="Helical" evidence="1">
    <location>
        <begin position="86"/>
        <end position="108"/>
    </location>
</feature>
<keyword evidence="3" id="KW-0645">Protease</keyword>
<dbReference type="PANTHER" id="PTHR35797">
    <property type="entry name" value="PROTEASE-RELATED"/>
    <property type="match status" value="1"/>
</dbReference>
<keyword evidence="1" id="KW-1133">Transmembrane helix</keyword>
<feature type="transmembrane region" description="Helical" evidence="1">
    <location>
        <begin position="258"/>
        <end position="277"/>
    </location>
</feature>
<proteinExistence type="predicted"/>
<dbReference type="InterPro" id="IPR042150">
    <property type="entry name" value="MmRce1-like"/>
</dbReference>
<name>A0A1H8MR03_9EURY</name>
<dbReference type="GO" id="GO:0004175">
    <property type="term" value="F:endopeptidase activity"/>
    <property type="evidence" value="ECO:0007669"/>
    <property type="project" value="UniProtKB-ARBA"/>
</dbReference>
<keyword evidence="1" id="KW-0812">Transmembrane</keyword>